<dbReference type="InterPro" id="IPR036864">
    <property type="entry name" value="Zn2-C6_fun-type_DNA-bd_sf"/>
</dbReference>
<dbReference type="PROSITE" id="PS00463">
    <property type="entry name" value="ZN2_CY6_FUNGAL_1"/>
    <property type="match status" value="1"/>
</dbReference>
<dbReference type="SMART" id="SM00066">
    <property type="entry name" value="GAL4"/>
    <property type="match status" value="1"/>
</dbReference>
<dbReference type="SUPFAM" id="SSF57701">
    <property type="entry name" value="Zn2/Cys6 DNA-binding domain"/>
    <property type="match status" value="1"/>
</dbReference>
<gene>
    <name evidence="4" type="ORF">B0T14DRAFT_525292</name>
</gene>
<keyword evidence="5" id="KW-1185">Reference proteome</keyword>
<evidence type="ECO:0000313" key="4">
    <source>
        <dbReference type="EMBL" id="KAK0617485.1"/>
    </source>
</evidence>
<dbReference type="Pfam" id="PF00172">
    <property type="entry name" value="Zn_clus"/>
    <property type="match status" value="1"/>
</dbReference>
<feature type="compositionally biased region" description="Gly residues" evidence="2">
    <location>
        <begin position="194"/>
        <end position="203"/>
    </location>
</feature>
<feature type="region of interest" description="Disordered" evidence="2">
    <location>
        <begin position="255"/>
        <end position="274"/>
    </location>
</feature>
<dbReference type="EMBL" id="JAULSU010000005">
    <property type="protein sequence ID" value="KAK0617485.1"/>
    <property type="molecule type" value="Genomic_DNA"/>
</dbReference>
<feature type="compositionally biased region" description="Polar residues" evidence="2">
    <location>
        <begin position="159"/>
        <end position="171"/>
    </location>
</feature>
<feature type="region of interest" description="Disordered" evidence="2">
    <location>
        <begin position="105"/>
        <end position="173"/>
    </location>
</feature>
<evidence type="ECO:0000256" key="2">
    <source>
        <dbReference type="SAM" id="MobiDB-lite"/>
    </source>
</evidence>
<dbReference type="GO" id="GO:0008270">
    <property type="term" value="F:zinc ion binding"/>
    <property type="evidence" value="ECO:0007669"/>
    <property type="project" value="InterPro"/>
</dbReference>
<name>A0AA39WL95_9PEZI</name>
<dbReference type="InterPro" id="IPR001138">
    <property type="entry name" value="Zn2Cys6_DnaBD"/>
</dbReference>
<feature type="compositionally biased region" description="Low complexity" evidence="2">
    <location>
        <begin position="204"/>
        <end position="214"/>
    </location>
</feature>
<feature type="compositionally biased region" description="Low complexity" evidence="2">
    <location>
        <begin position="224"/>
        <end position="234"/>
    </location>
</feature>
<sequence>MRTACTECHAAKVRCSGERTGCARCGQNNFDCVYRVSMVGRTSKRRHDNGDNTLRRRRMSSIGESGGEQPLSSPVSGSTIIHALGASEAAESATETETDQFASLGAPFSLAGQPNRTTTTTPTTTTANNSNFNNANKANNDNNNNNNNTNTNTNTNTNGSSSIGTKHNYTSGPMEFPDELFDWSWEVSDSGNGAWTGGSGTTGGDSSSLMLLDSEPGPAKHPPSSSSSRYSGAASTTAADAPLLAAPFVPPGHYGCDDNHGGSSGGGGAGAGAGSNNRETVGQLMSLCCMANGLEARLRSRTGSLDEIMKLNKACLAEVVRLTSSATVTATTTTTTTAISASDLKQGREVCRCALAMITTCLDIMLRLFEDVVRSSGLDDGHDGTGSDGPRPDIRMPSLQFGVFELDPQEQLVITRRILTRELHNYRDVVWTIGLLFEEASSADFYGKLMTQWCLSLTARLGRLLAKLEKPAGGPPASVSAFARSVFM</sequence>
<dbReference type="CDD" id="cd00067">
    <property type="entry name" value="GAL4"/>
    <property type="match status" value="1"/>
</dbReference>
<evidence type="ECO:0000259" key="3">
    <source>
        <dbReference type="PROSITE" id="PS50048"/>
    </source>
</evidence>
<dbReference type="AlphaFoldDB" id="A0AA39WL95"/>
<evidence type="ECO:0000313" key="5">
    <source>
        <dbReference type="Proteomes" id="UP001175000"/>
    </source>
</evidence>
<dbReference type="Proteomes" id="UP001175000">
    <property type="component" value="Unassembled WGS sequence"/>
</dbReference>
<dbReference type="GO" id="GO:0000981">
    <property type="term" value="F:DNA-binding transcription factor activity, RNA polymerase II-specific"/>
    <property type="evidence" value="ECO:0007669"/>
    <property type="project" value="InterPro"/>
</dbReference>
<feature type="region of interest" description="Disordered" evidence="2">
    <location>
        <begin position="192"/>
        <end position="234"/>
    </location>
</feature>
<feature type="domain" description="Zn(2)-C6 fungal-type" evidence="3">
    <location>
        <begin position="4"/>
        <end position="34"/>
    </location>
</feature>
<comment type="caution">
    <text evidence="4">The sequence shown here is derived from an EMBL/GenBank/DDBJ whole genome shotgun (WGS) entry which is preliminary data.</text>
</comment>
<dbReference type="Gene3D" id="4.10.240.10">
    <property type="entry name" value="Zn(2)-C6 fungal-type DNA-binding domain"/>
    <property type="match status" value="1"/>
</dbReference>
<feature type="compositionally biased region" description="Gly residues" evidence="2">
    <location>
        <begin position="262"/>
        <end position="273"/>
    </location>
</feature>
<proteinExistence type="predicted"/>
<protein>
    <recommendedName>
        <fullName evidence="3">Zn(2)-C6 fungal-type domain-containing protein</fullName>
    </recommendedName>
</protein>
<reference evidence="4" key="1">
    <citation type="submission" date="2023-06" db="EMBL/GenBank/DDBJ databases">
        <title>Genome-scale phylogeny and comparative genomics of the fungal order Sordariales.</title>
        <authorList>
            <consortium name="Lawrence Berkeley National Laboratory"/>
            <person name="Hensen N."/>
            <person name="Bonometti L."/>
            <person name="Westerberg I."/>
            <person name="Brannstrom I.O."/>
            <person name="Guillou S."/>
            <person name="Cros-Aarteil S."/>
            <person name="Calhoun S."/>
            <person name="Haridas S."/>
            <person name="Kuo A."/>
            <person name="Mondo S."/>
            <person name="Pangilinan J."/>
            <person name="Riley R."/>
            <person name="Labutti K."/>
            <person name="Andreopoulos B."/>
            <person name="Lipzen A."/>
            <person name="Chen C."/>
            <person name="Yanf M."/>
            <person name="Daum C."/>
            <person name="Ng V."/>
            <person name="Clum A."/>
            <person name="Steindorff A."/>
            <person name="Ohm R."/>
            <person name="Martin F."/>
            <person name="Silar P."/>
            <person name="Natvig D."/>
            <person name="Lalanne C."/>
            <person name="Gautier V."/>
            <person name="Ament-Velasquez S.L."/>
            <person name="Kruys A."/>
            <person name="Hutchinson M.I."/>
            <person name="Powell A.J."/>
            <person name="Barry K."/>
            <person name="Miller A.N."/>
            <person name="Grigoriev I.V."/>
            <person name="Debuchy R."/>
            <person name="Gladieux P."/>
            <person name="Thoren M.H."/>
            <person name="Johannesson H."/>
        </authorList>
    </citation>
    <scope>NUCLEOTIDE SEQUENCE</scope>
    <source>
        <strain evidence="4">CBS 606.72</strain>
    </source>
</reference>
<organism evidence="4 5">
    <name type="scientific">Immersiella caudata</name>
    <dbReference type="NCBI Taxonomy" id="314043"/>
    <lineage>
        <taxon>Eukaryota</taxon>
        <taxon>Fungi</taxon>
        <taxon>Dikarya</taxon>
        <taxon>Ascomycota</taxon>
        <taxon>Pezizomycotina</taxon>
        <taxon>Sordariomycetes</taxon>
        <taxon>Sordariomycetidae</taxon>
        <taxon>Sordariales</taxon>
        <taxon>Lasiosphaeriaceae</taxon>
        <taxon>Immersiella</taxon>
    </lineage>
</organism>
<dbReference type="PROSITE" id="PS50048">
    <property type="entry name" value="ZN2_CY6_FUNGAL_2"/>
    <property type="match status" value="1"/>
</dbReference>
<feature type="compositionally biased region" description="Low complexity" evidence="2">
    <location>
        <begin position="115"/>
        <end position="158"/>
    </location>
</feature>
<accession>A0AA39WL95</accession>
<evidence type="ECO:0000256" key="1">
    <source>
        <dbReference type="ARBA" id="ARBA00023242"/>
    </source>
</evidence>
<keyword evidence="1" id="KW-0539">Nucleus</keyword>